<sequence>TQGLDARLVDEEKAKVLEKTESFNTHFTYKTYYFAWDLMPEEDEILRGLRLMIKAGVVASRIIVYMLVGYNTSHQEDVYRFRQLVELGVEPFVMIYNDRRDDQWLRDFARYVNKWFYRTVELEKYNKGALIE</sequence>
<dbReference type="AlphaFoldDB" id="X1HT84"/>
<reference evidence="1" key="1">
    <citation type="journal article" date="2014" name="Front. Microbiol.">
        <title>High frequency of phylogenetically diverse reductive dehalogenase-homologous genes in deep subseafloor sedimentary metagenomes.</title>
        <authorList>
            <person name="Kawai M."/>
            <person name="Futagami T."/>
            <person name="Toyoda A."/>
            <person name="Takaki Y."/>
            <person name="Nishi S."/>
            <person name="Hori S."/>
            <person name="Arai W."/>
            <person name="Tsubouchi T."/>
            <person name="Morono Y."/>
            <person name="Uchiyama I."/>
            <person name="Ito T."/>
            <person name="Fujiyama A."/>
            <person name="Inagaki F."/>
            <person name="Takami H."/>
        </authorList>
    </citation>
    <scope>NUCLEOTIDE SEQUENCE</scope>
    <source>
        <strain evidence="1">Expedition CK06-06</strain>
    </source>
</reference>
<organism evidence="1">
    <name type="scientific">marine sediment metagenome</name>
    <dbReference type="NCBI Taxonomy" id="412755"/>
    <lineage>
        <taxon>unclassified sequences</taxon>
        <taxon>metagenomes</taxon>
        <taxon>ecological metagenomes</taxon>
    </lineage>
</organism>
<name>X1HT84_9ZZZZ</name>
<evidence type="ECO:0000313" key="1">
    <source>
        <dbReference type="EMBL" id="GAH73391.1"/>
    </source>
</evidence>
<proteinExistence type="predicted"/>
<evidence type="ECO:0008006" key="2">
    <source>
        <dbReference type="Google" id="ProtNLM"/>
    </source>
</evidence>
<comment type="caution">
    <text evidence="1">The sequence shown here is derived from an EMBL/GenBank/DDBJ whole genome shotgun (WGS) entry which is preliminary data.</text>
</comment>
<protein>
    <recommendedName>
        <fullName evidence="2">Radical SAM protein</fullName>
    </recommendedName>
</protein>
<gene>
    <name evidence="1" type="ORF">S03H2_49564</name>
</gene>
<dbReference type="EMBL" id="BARU01031321">
    <property type="protein sequence ID" value="GAH73391.1"/>
    <property type="molecule type" value="Genomic_DNA"/>
</dbReference>
<feature type="non-terminal residue" evidence="1">
    <location>
        <position position="1"/>
    </location>
</feature>
<accession>X1HT84</accession>